<dbReference type="Gene3D" id="3.30.450.20">
    <property type="entry name" value="PAS domain"/>
    <property type="match status" value="1"/>
</dbReference>
<comment type="catalytic activity">
    <reaction evidence="1">
        <text>ATP + protein L-histidine = ADP + protein N-phospho-L-histidine.</text>
        <dbReference type="EC" id="2.7.13.3"/>
    </reaction>
</comment>
<evidence type="ECO:0000256" key="2">
    <source>
        <dbReference type="ARBA" id="ARBA00012438"/>
    </source>
</evidence>
<dbReference type="InterPro" id="IPR036097">
    <property type="entry name" value="HisK_dim/P_sf"/>
</dbReference>
<evidence type="ECO:0000256" key="3">
    <source>
        <dbReference type="SAM" id="Phobius"/>
    </source>
</evidence>
<evidence type="ECO:0000256" key="1">
    <source>
        <dbReference type="ARBA" id="ARBA00000085"/>
    </source>
</evidence>
<dbReference type="GO" id="GO:0000155">
    <property type="term" value="F:phosphorelay sensor kinase activity"/>
    <property type="evidence" value="ECO:0007669"/>
    <property type="project" value="InterPro"/>
</dbReference>
<keyword evidence="7" id="KW-1185">Reference proteome</keyword>
<keyword evidence="3" id="KW-0812">Transmembrane</keyword>
<evidence type="ECO:0000313" key="7">
    <source>
        <dbReference type="Proteomes" id="UP000198870"/>
    </source>
</evidence>
<name>A0A1G5HAL5_9BACT</name>
<feature type="transmembrane region" description="Helical" evidence="3">
    <location>
        <begin position="6"/>
        <end position="26"/>
    </location>
</feature>
<accession>A0A1G5HAL5</accession>
<proteinExistence type="predicted"/>
<dbReference type="InterPro" id="IPR035965">
    <property type="entry name" value="PAS-like_dom_sf"/>
</dbReference>
<gene>
    <name evidence="6" type="ORF">SAMN05216233_11353</name>
</gene>
<dbReference type="InterPro" id="IPR003661">
    <property type="entry name" value="HisK_dim/P_dom"/>
</dbReference>
<dbReference type="AlphaFoldDB" id="A0A1G5HAL5"/>
<dbReference type="RefSeq" id="WP_092212220.1">
    <property type="nucleotide sequence ID" value="NZ_FMUX01000013.1"/>
</dbReference>
<dbReference type="InterPro" id="IPR000014">
    <property type="entry name" value="PAS"/>
</dbReference>
<evidence type="ECO:0000259" key="4">
    <source>
        <dbReference type="Pfam" id="PF00512"/>
    </source>
</evidence>
<dbReference type="SUPFAM" id="SSF55785">
    <property type="entry name" value="PYP-like sensor domain (PAS domain)"/>
    <property type="match status" value="1"/>
</dbReference>
<feature type="domain" description="Signal transduction histidine kinase dimerisation/phosphoacceptor" evidence="4">
    <location>
        <begin position="172"/>
        <end position="234"/>
    </location>
</feature>
<dbReference type="Gene3D" id="1.10.287.130">
    <property type="match status" value="1"/>
</dbReference>
<dbReference type="Pfam" id="PF13426">
    <property type="entry name" value="PAS_9"/>
    <property type="match status" value="1"/>
</dbReference>
<dbReference type="OrthoDB" id="5416452at2"/>
<evidence type="ECO:0000259" key="5">
    <source>
        <dbReference type="Pfam" id="PF13426"/>
    </source>
</evidence>
<dbReference type="EMBL" id="FMUX01000013">
    <property type="protein sequence ID" value="SCY60757.1"/>
    <property type="molecule type" value="Genomic_DNA"/>
</dbReference>
<keyword evidence="3" id="KW-0472">Membrane</keyword>
<dbReference type="CDD" id="cd00082">
    <property type="entry name" value="HisKA"/>
    <property type="match status" value="1"/>
</dbReference>
<dbReference type="EC" id="2.7.13.3" evidence="2"/>
<sequence length="259" mass="28998">MENAAFVYVGFFFLVLWLLSLGIFIGKSRKQSREIRRLETIEEKYRNLFENMTGAYAMGEMMYDDGGSPVDFLYVAVNSAFEAMFSMDRRVVEGKRLSEVFPGVDQDEPGWLDHFAEVVRTGEGKTLKEYSDALKMWFYINVFYAGGERFVTVFTDITPLMDAERLTGALALAGAASHELSQPLQAALGYAELIELKAKEGPCNESLLETVGRFSGQVERIKEIASQLRSVSRYRTKGHAGCKPILDLAGSADPIHRSD</sequence>
<keyword evidence="3" id="KW-1133">Transmembrane helix</keyword>
<protein>
    <recommendedName>
        <fullName evidence="2">histidine kinase</fullName>
        <ecNumber evidence="2">2.7.13.3</ecNumber>
    </recommendedName>
</protein>
<reference evidence="6 7" key="1">
    <citation type="submission" date="2016-10" db="EMBL/GenBank/DDBJ databases">
        <authorList>
            <person name="de Groot N.N."/>
        </authorList>
    </citation>
    <scope>NUCLEOTIDE SEQUENCE [LARGE SCALE GENOMIC DNA]</scope>
    <source>
        <strain evidence="6 7">AA1</strain>
    </source>
</reference>
<dbReference type="Pfam" id="PF00512">
    <property type="entry name" value="HisKA"/>
    <property type="match status" value="1"/>
</dbReference>
<organism evidence="6 7">
    <name type="scientific">Desulfoluna spongiiphila</name>
    <dbReference type="NCBI Taxonomy" id="419481"/>
    <lineage>
        <taxon>Bacteria</taxon>
        <taxon>Pseudomonadati</taxon>
        <taxon>Thermodesulfobacteriota</taxon>
        <taxon>Desulfobacteria</taxon>
        <taxon>Desulfobacterales</taxon>
        <taxon>Desulfolunaceae</taxon>
        <taxon>Desulfoluna</taxon>
    </lineage>
</organism>
<dbReference type="STRING" id="419481.SAMN05216233_11353"/>
<feature type="domain" description="PAS" evidence="5">
    <location>
        <begin position="75"/>
        <end position="158"/>
    </location>
</feature>
<dbReference type="Proteomes" id="UP000198870">
    <property type="component" value="Unassembled WGS sequence"/>
</dbReference>
<evidence type="ECO:0000313" key="6">
    <source>
        <dbReference type="EMBL" id="SCY60757.1"/>
    </source>
</evidence>
<dbReference type="SUPFAM" id="SSF47384">
    <property type="entry name" value="Homodimeric domain of signal transducing histidine kinase"/>
    <property type="match status" value="1"/>
</dbReference>